<reference evidence="1 2" key="1">
    <citation type="journal article" date="2014" name="Arch. Virol.">
        <title>Identification and molecular characterization of a single-stranded circular DNA virus with similarities to Sclerotinia sclerotiorum hypovirulence-associated DNA virus 1.</title>
        <authorList>
            <person name="Du Z."/>
            <person name="Tang Y."/>
            <person name="Zhang S."/>
            <person name="She X."/>
            <person name="Lan G."/>
            <person name="Varsani A."/>
            <person name="He Z."/>
        </authorList>
    </citation>
    <scope>NUCLEOTIDE SEQUENCE [LARGE SCALE GENOMIC DNA]</scope>
    <source>
        <strain evidence="1">VNHJ1W</strain>
    </source>
</reference>
<protein>
    <submittedName>
        <fullName evidence="1">Putative coat protein</fullName>
    </submittedName>
</protein>
<keyword evidence="1" id="KW-0946">Virion</keyword>
<keyword evidence="2" id="KW-1185">Reference proteome</keyword>
<accession>S5RC76</accession>
<keyword evidence="1" id="KW-0167">Capsid protein</keyword>
<evidence type="ECO:0000313" key="2">
    <source>
        <dbReference type="Proteomes" id="UP000232905"/>
    </source>
</evidence>
<dbReference type="GO" id="GO:0019028">
    <property type="term" value="C:viral capsid"/>
    <property type="evidence" value="ECO:0007669"/>
    <property type="project" value="UniProtKB-KW"/>
</dbReference>
<evidence type="ECO:0000313" key="1">
    <source>
        <dbReference type="EMBL" id="AGS12482.1"/>
    </source>
</evidence>
<dbReference type="OrthoDB" id="7982at10239"/>
<dbReference type="EMBL" id="KF413620">
    <property type="protein sequence ID" value="AGS12482.1"/>
    <property type="molecule type" value="Genomic_DNA"/>
</dbReference>
<dbReference type="Proteomes" id="UP000232905">
    <property type="component" value="Segment"/>
</dbReference>
<organism evidence="1 2">
    <name type="scientific">hypericum associated gemycircularvirus 1</name>
    <dbReference type="NCBI Taxonomy" id="1985384"/>
    <lineage>
        <taxon>Viruses</taxon>
        <taxon>Monodnaviria</taxon>
        <taxon>Shotokuvirae</taxon>
        <taxon>Cressdnaviricota</taxon>
        <taxon>Repensiviricetes</taxon>
        <taxon>Geplafuvirales</taxon>
        <taxon>Genomoviridae</taxon>
        <taxon>Gemycircularvirus</taxon>
        <taxon>Gemycircularvirus hypas1</taxon>
    </lineage>
</organism>
<proteinExistence type="predicted"/>
<name>S5RC76_9VIRU</name>
<sequence>MAYRRSYRRPRTTRKRTIRKGYGGARRRRSYPTTRRRYPRKTLAKRILNISSTKKRDNMMSYTNVTVANPINGQTYAAGPAVLRGDQTYIFAWIPTARDLIRADGEPNTPVWLAGRTRQTCYMRGLKEAMNVRTNSGSSWQWRRICFTMKGPNLIGYATTGSNLWQETSNGMVRTMNNVNTKPLGNEILAQLFRGAQNQDWLNVFNAQTDTTKFTIKYDRTISIASGNEQGLVRTYKHWYPMNKNLVYNDDENADGVLTSYTSTNGKPGMGDYYVVDFFQPADGADASDTLALLPEATLYWHEK</sequence>